<dbReference type="InterPro" id="IPR003115">
    <property type="entry name" value="ParB_N"/>
</dbReference>
<dbReference type="PANTHER" id="PTHR33375">
    <property type="entry name" value="CHROMOSOME-PARTITIONING PROTEIN PARB-RELATED"/>
    <property type="match status" value="1"/>
</dbReference>
<feature type="coiled-coil region" evidence="1">
    <location>
        <begin position="316"/>
        <end position="343"/>
    </location>
</feature>
<dbReference type="Gene3D" id="1.10.10.2830">
    <property type="match status" value="1"/>
</dbReference>
<reference evidence="4" key="1">
    <citation type="submission" date="2013-04" db="EMBL/GenBank/DDBJ databases">
        <title>The genome sequencing project of 58 acetic acid bacteria.</title>
        <authorList>
            <person name="Okamoto-Kainuma A."/>
            <person name="Ishikawa M."/>
            <person name="Umino S."/>
            <person name="Koizumi Y."/>
            <person name="Shiwa Y."/>
            <person name="Yoshikawa H."/>
            <person name="Matsutani M."/>
            <person name="Matsushita K."/>
        </authorList>
    </citation>
    <scope>NUCLEOTIDE SEQUENCE</scope>
    <source>
        <strain evidence="4">NRIC 0521</strain>
    </source>
</reference>
<comment type="caution">
    <text evidence="4">The sequence shown here is derived from an EMBL/GenBank/DDBJ whole genome shotgun (WGS) entry which is preliminary data.</text>
</comment>
<keyword evidence="1" id="KW-0175">Coiled coil</keyword>
<dbReference type="SUPFAM" id="SSF109709">
    <property type="entry name" value="KorB DNA-binding domain-like"/>
    <property type="match status" value="1"/>
</dbReference>
<protein>
    <submittedName>
        <fullName evidence="4">ParB-like domain-containing protein</fullName>
    </submittedName>
</protein>
<evidence type="ECO:0000259" key="3">
    <source>
        <dbReference type="SMART" id="SM00470"/>
    </source>
</evidence>
<dbReference type="InterPro" id="IPR036086">
    <property type="entry name" value="ParB/Sulfiredoxin_sf"/>
</dbReference>
<proteinExistence type="predicted"/>
<dbReference type="SUPFAM" id="SSF110849">
    <property type="entry name" value="ParB/Sulfiredoxin"/>
    <property type="match status" value="1"/>
</dbReference>
<feature type="compositionally biased region" description="Acidic residues" evidence="2">
    <location>
        <begin position="400"/>
        <end position="411"/>
    </location>
</feature>
<dbReference type="Pfam" id="PF02195">
    <property type="entry name" value="ParB_N"/>
    <property type="match status" value="1"/>
</dbReference>
<accession>A0ABQ0PIL8</accession>
<feature type="domain" description="ParB-like N-terminal" evidence="3">
    <location>
        <begin position="19"/>
        <end position="123"/>
    </location>
</feature>
<gene>
    <name evidence="4" type="ORF">AA0521_1812</name>
</gene>
<evidence type="ECO:0000313" key="4">
    <source>
        <dbReference type="EMBL" id="GBQ70977.1"/>
    </source>
</evidence>
<dbReference type="SMART" id="SM00470">
    <property type="entry name" value="ParB"/>
    <property type="match status" value="1"/>
</dbReference>
<dbReference type="InterPro" id="IPR050336">
    <property type="entry name" value="Chromosome_partition/occlusion"/>
</dbReference>
<evidence type="ECO:0000256" key="2">
    <source>
        <dbReference type="SAM" id="MobiDB-lite"/>
    </source>
</evidence>
<dbReference type="Proteomes" id="UP001061452">
    <property type="component" value="Unassembled WGS sequence"/>
</dbReference>
<dbReference type="EMBL" id="BAQJ01000093">
    <property type="protein sequence ID" value="GBQ70977.1"/>
    <property type="molecule type" value="Genomic_DNA"/>
</dbReference>
<sequence length="702" mass="78020">MEFFAMATAIPKISLSSSRDIPFNRLVLSQSNVRRVKSGLSIEELARDIERRGLLQSLNVRPVLDGEGAETGTYEVPAGGRRFRALELLVKQKKLAKTAPVPCVVREAGSAILAEDDSLAENVQRVALHPLDQFRAFRDMLEKGMSEEEIAAAFFVTAAVVKQRLRLMTVSDSLLEIYEQDGMRLEQLMAFSISDDHARQEQVWEIVAQSHNREPYVIRRMLTEKTVRASDARARFVGLEAYIVAGGHVMRDLFEADDGGWLQDPAILDRLVMEKLHTAAEDIRAEGWKWVETALSFPWGHTRQFVEIDGTEVPLTDEETARLEALRAEQETIEAEYAQADEYPDEVDARLGGIEQAILVLEERPLAFDPADMTRAGAFVSLASDGILQVERGFVLPEDMPTEPEEVDDAGGADGYDYAAYDGQDERLADDGDDGGGEGNSISPDFEPEEEDGIKPLPDRLLTELTAWRTLALRDAVASNPHIALTEFLHTLVRDVYWQTPGADCLEAYVREIPLPVHSPDMPGSLPAHALRQRNEGWKHDLPENEDALWRWIDGLDDASRMALLAYCLSFGVNALYERMPAYGAVSQRSVTERLKRADRLASALCLDLVEAGWQPTVENYLGRVTKARILQAVREARGDEAVERIAHLKKPDMAREAERLLDGSGWLPEALRTAGSVEQTSVETVTYAVYGGGSGFSPFEG</sequence>
<evidence type="ECO:0000313" key="5">
    <source>
        <dbReference type="Proteomes" id="UP001061452"/>
    </source>
</evidence>
<dbReference type="Gene3D" id="3.90.1530.30">
    <property type="match status" value="1"/>
</dbReference>
<organism evidence="4 5">
    <name type="scientific">Komagataeibacter intermedius NRIC 0521</name>
    <dbReference type="NCBI Taxonomy" id="1307934"/>
    <lineage>
        <taxon>Bacteria</taxon>
        <taxon>Pseudomonadati</taxon>
        <taxon>Pseudomonadota</taxon>
        <taxon>Alphaproteobacteria</taxon>
        <taxon>Acetobacterales</taxon>
        <taxon>Acetobacteraceae</taxon>
        <taxon>Komagataeibacter</taxon>
    </lineage>
</organism>
<dbReference type="CDD" id="cd16406">
    <property type="entry name" value="ParB_N_like"/>
    <property type="match status" value="1"/>
</dbReference>
<dbReference type="PANTHER" id="PTHR33375:SF7">
    <property type="entry name" value="CHROMOSOME 2-PARTITIONING PROTEIN PARB-RELATED"/>
    <property type="match status" value="1"/>
</dbReference>
<name>A0ABQ0PIL8_9PROT</name>
<keyword evidence="5" id="KW-1185">Reference proteome</keyword>
<evidence type="ECO:0000256" key="1">
    <source>
        <dbReference type="SAM" id="Coils"/>
    </source>
</evidence>
<feature type="region of interest" description="Disordered" evidence="2">
    <location>
        <begin position="396"/>
        <end position="454"/>
    </location>
</feature>